<dbReference type="EMBL" id="DAAQHZ010000020">
    <property type="protein sequence ID" value="HAD9412121.1"/>
    <property type="molecule type" value="Genomic_DNA"/>
</dbReference>
<dbReference type="Gene3D" id="1.10.1220.10">
    <property type="entry name" value="Met repressor-like"/>
    <property type="match status" value="1"/>
</dbReference>
<reference evidence="1" key="2">
    <citation type="submission" date="2019-01" db="EMBL/GenBank/DDBJ databases">
        <authorList>
            <consortium name="NCBI Pathogen Detection Project"/>
        </authorList>
    </citation>
    <scope>NUCLEOTIDE SEQUENCE</scope>
    <source>
        <strain evidence="1">R17.5426</strain>
    </source>
</reference>
<sequence>MLDRHLYINNKAADLYITNQLRSFCMAMVNARINDDLKARVDAVLQRRNITVTQNMTDLYRYIDQHEQSPFLPAPRRTLPARLSQSAVLI</sequence>
<gene>
    <name evidence="1" type="ORF">G1455_24295</name>
</gene>
<name>A0A723A3H7_SALER</name>
<dbReference type="GO" id="GO:0043565">
    <property type="term" value="F:sequence-specific DNA binding"/>
    <property type="evidence" value="ECO:0007669"/>
    <property type="project" value="UniProtKB-ARBA"/>
</dbReference>
<proteinExistence type="predicted"/>
<protein>
    <submittedName>
        <fullName evidence="1">Uncharacterized protein</fullName>
    </submittedName>
</protein>
<dbReference type="AlphaFoldDB" id="A0A723A3H7"/>
<organism evidence="1">
    <name type="scientific">Salmonella enterica</name>
    <name type="common">Salmonella choleraesuis</name>
    <dbReference type="NCBI Taxonomy" id="28901"/>
    <lineage>
        <taxon>Bacteria</taxon>
        <taxon>Pseudomonadati</taxon>
        <taxon>Pseudomonadota</taxon>
        <taxon>Gammaproteobacteria</taxon>
        <taxon>Enterobacterales</taxon>
        <taxon>Enterobacteriaceae</taxon>
        <taxon>Salmonella</taxon>
    </lineage>
</organism>
<dbReference type="GO" id="GO:0006355">
    <property type="term" value="P:regulation of DNA-templated transcription"/>
    <property type="evidence" value="ECO:0007669"/>
    <property type="project" value="InterPro"/>
</dbReference>
<comment type="caution">
    <text evidence="1">The sequence shown here is derived from an EMBL/GenBank/DDBJ whole genome shotgun (WGS) entry which is preliminary data.</text>
</comment>
<evidence type="ECO:0000313" key="1">
    <source>
        <dbReference type="EMBL" id="HAD9412121.1"/>
    </source>
</evidence>
<dbReference type="InterPro" id="IPR013321">
    <property type="entry name" value="Arc_rbn_hlx_hlx"/>
</dbReference>
<accession>A0A723A3H7</accession>
<reference evidence="1" key="1">
    <citation type="journal article" date="2018" name="Genome Biol.">
        <title>SKESA: strategic k-mer extension for scrupulous assemblies.</title>
        <authorList>
            <person name="Souvorov A."/>
            <person name="Agarwala R."/>
            <person name="Lipman D.J."/>
        </authorList>
    </citation>
    <scope>NUCLEOTIDE SEQUENCE</scope>
    <source>
        <strain evidence="1">R17.5426</strain>
    </source>
</reference>